<dbReference type="Proteomes" id="UP000078003">
    <property type="component" value="Unassembled WGS sequence"/>
</dbReference>
<evidence type="ECO:0000313" key="3">
    <source>
        <dbReference type="Proteomes" id="UP000078003"/>
    </source>
</evidence>
<evidence type="ECO:0000313" key="2">
    <source>
        <dbReference type="EMBL" id="OAM16317.1"/>
    </source>
</evidence>
<dbReference type="AlphaFoldDB" id="A0A1A9REQ3"/>
<proteinExistence type="predicted"/>
<gene>
    <name evidence="2" type="ORF">A7P85_06270</name>
</gene>
<dbReference type="Pfam" id="PF05929">
    <property type="entry name" value="Phage_GPO"/>
    <property type="match status" value="1"/>
</dbReference>
<comment type="caution">
    <text evidence="2">The sequence shown here is derived from an EMBL/GenBank/DDBJ whole genome shotgun (WGS) entry which is preliminary data.</text>
</comment>
<protein>
    <recommendedName>
        <fullName evidence="4">Phage capsid protein</fullName>
    </recommendedName>
</protein>
<sequence length="297" mass="32799">MPDNKATTTDWRIVGVSGDTIDGRLINAQELEEMAEQYDPEIYGARINLEHVNFLLPDYAGGYGDVLELKTEPWHKDPSKTALLAKLAVMPALQKLWDEGKKIYTSMEIVRPFADTGKAYLAGLAITDTPASLGTTANFSRAAEQAGSQQTVFSAYRLLEETVMPQNQTQPQNQTAGQPLTEAGAESLFARLLAKFTATHKPEQPETPPAQPAVEQPQDYSQTIAELRQEYQAAGELVQKLLAKQEADDKAYNELAANHEKLRQEFDNLKQRLETEPAAGERQEHTGSGEQTPTAGW</sequence>
<organism evidence="2 3">
    <name type="scientific">Eikenella corrodens</name>
    <dbReference type="NCBI Taxonomy" id="539"/>
    <lineage>
        <taxon>Bacteria</taxon>
        <taxon>Pseudomonadati</taxon>
        <taxon>Pseudomonadota</taxon>
        <taxon>Betaproteobacteria</taxon>
        <taxon>Neisseriales</taxon>
        <taxon>Neisseriaceae</taxon>
        <taxon>Eikenella</taxon>
    </lineage>
</organism>
<dbReference type="RefSeq" id="WP_064104441.1">
    <property type="nucleotide sequence ID" value="NZ_LXSF01000006.1"/>
</dbReference>
<feature type="region of interest" description="Disordered" evidence="1">
    <location>
        <begin position="266"/>
        <end position="297"/>
    </location>
</feature>
<evidence type="ECO:0008006" key="4">
    <source>
        <dbReference type="Google" id="ProtNLM"/>
    </source>
</evidence>
<reference evidence="3" key="1">
    <citation type="submission" date="2016-05" db="EMBL/GenBank/DDBJ databases">
        <title>Draft genome of Corynebacterium afermentans subsp. afermentans LCDC 88199T.</title>
        <authorList>
            <person name="Bernier A.-M."/>
            <person name="Bernard K."/>
        </authorList>
    </citation>
    <scope>NUCLEOTIDE SEQUENCE [LARGE SCALE GENOMIC DNA]</scope>
    <source>
        <strain evidence="3">NML01-0328</strain>
    </source>
</reference>
<dbReference type="EMBL" id="LXSF01000006">
    <property type="protein sequence ID" value="OAM16317.1"/>
    <property type="molecule type" value="Genomic_DNA"/>
</dbReference>
<dbReference type="InterPro" id="IPR009228">
    <property type="entry name" value="Capsid_scaffold_GpO"/>
</dbReference>
<feature type="compositionally biased region" description="Polar residues" evidence="1">
    <location>
        <begin position="288"/>
        <end position="297"/>
    </location>
</feature>
<name>A0A1A9REQ3_EIKCO</name>
<evidence type="ECO:0000256" key="1">
    <source>
        <dbReference type="SAM" id="MobiDB-lite"/>
    </source>
</evidence>
<feature type="compositionally biased region" description="Basic and acidic residues" evidence="1">
    <location>
        <begin position="266"/>
        <end position="287"/>
    </location>
</feature>
<accession>A0A1A9REQ3</accession>